<feature type="short sequence motif" description="GXSXG" evidence="4">
    <location>
        <begin position="44"/>
        <end position="48"/>
    </location>
</feature>
<organism evidence="6">
    <name type="scientific">Blautia hansenii</name>
    <name type="common">Ruminococcus hansenii</name>
    <dbReference type="NCBI Taxonomy" id="1322"/>
    <lineage>
        <taxon>Bacteria</taxon>
        <taxon>Bacillati</taxon>
        <taxon>Bacillota</taxon>
        <taxon>Clostridia</taxon>
        <taxon>Lachnospirales</taxon>
        <taxon>Lachnospiraceae</taxon>
        <taxon>Blautia</taxon>
    </lineage>
</organism>
<dbReference type="PANTHER" id="PTHR14226">
    <property type="entry name" value="NEUROPATHY TARGET ESTERASE/SWISS CHEESE D.MELANOGASTER"/>
    <property type="match status" value="1"/>
</dbReference>
<dbReference type="CDD" id="cd07209">
    <property type="entry name" value="Pat_hypo_Ecoli_Z1214_like"/>
    <property type="match status" value="1"/>
</dbReference>
<keyword evidence="1 4" id="KW-0378">Hydrolase</keyword>
<gene>
    <name evidence="6" type="ORF">BHLFYP23_01411</name>
</gene>
<dbReference type="InterPro" id="IPR050301">
    <property type="entry name" value="NTE"/>
</dbReference>
<feature type="active site" description="Proton acceptor" evidence="4">
    <location>
        <position position="185"/>
    </location>
</feature>
<keyword evidence="2 4" id="KW-0442">Lipid degradation</keyword>
<evidence type="ECO:0000259" key="5">
    <source>
        <dbReference type="PROSITE" id="PS51635"/>
    </source>
</evidence>
<feature type="active site" description="Nucleophile" evidence="4">
    <location>
        <position position="46"/>
    </location>
</feature>
<dbReference type="GO" id="GO:0016787">
    <property type="term" value="F:hydrolase activity"/>
    <property type="evidence" value="ECO:0007669"/>
    <property type="project" value="UniProtKB-UniRule"/>
</dbReference>
<feature type="short sequence motif" description="GXGXXG" evidence="4">
    <location>
        <begin position="17"/>
        <end position="22"/>
    </location>
</feature>
<dbReference type="InterPro" id="IPR016035">
    <property type="entry name" value="Acyl_Trfase/lysoPLipase"/>
</dbReference>
<dbReference type="PANTHER" id="PTHR14226:SF57">
    <property type="entry name" value="BLR7027 PROTEIN"/>
    <property type="match status" value="1"/>
</dbReference>
<evidence type="ECO:0000256" key="3">
    <source>
        <dbReference type="ARBA" id="ARBA00023098"/>
    </source>
</evidence>
<feature type="domain" description="PNPLA" evidence="5">
    <location>
        <begin position="13"/>
        <end position="198"/>
    </location>
</feature>
<accession>A0A6N2R307</accession>
<dbReference type="RefSeq" id="WP_009246965.1">
    <property type="nucleotide sequence ID" value="NZ_CACRSY010000004.1"/>
</dbReference>
<dbReference type="Pfam" id="PF01734">
    <property type="entry name" value="Patatin"/>
    <property type="match status" value="1"/>
</dbReference>
<dbReference type="InterPro" id="IPR002641">
    <property type="entry name" value="PNPLA_dom"/>
</dbReference>
<sequence length="390" mass="44462">MKPVLDTEKEYGLVLEGGGAKGAYQIGAWKALKEAGIRIKGIAGTSVGALNGALICMGDLEKAESLWENISYSQIMSVDDKVMEDIFKQKKISRDALKDMMDYISAGGVDITPLKELIAECVDEEKIQNSPMDLYIHTFSVDEMRDLNVDLKGIEPELIKDFLLASSYIFPIFKSEKLHGKTYIDGGAINNVPIDTLIEKEYKDILVVRIFGIGREKKVKIPEDTTIYTIAPTVSLGSILDFNPKRSKIHLKRGYFDTMRVIYGLAGKIYYIDEQEKECYYLRQLTELSQDIYVYLADVYKLEVQESRAVRNLTEIILPVIAEEMKLSKEWSYRELYLSILEATAKICRIQKYKIYTLQELQDRVREKLPSLEGEELPAFVQIISKEKLL</sequence>
<dbReference type="AlphaFoldDB" id="A0A6N2R307"/>
<dbReference type="EMBL" id="CACRSY010000004">
    <property type="protein sequence ID" value="VYS75074.1"/>
    <property type="molecule type" value="Genomic_DNA"/>
</dbReference>
<dbReference type="GO" id="GO:0016042">
    <property type="term" value="P:lipid catabolic process"/>
    <property type="evidence" value="ECO:0007669"/>
    <property type="project" value="UniProtKB-UniRule"/>
</dbReference>
<evidence type="ECO:0000256" key="4">
    <source>
        <dbReference type="PROSITE-ProRule" id="PRU01161"/>
    </source>
</evidence>
<proteinExistence type="predicted"/>
<name>A0A6N2R307_BLAHA</name>
<evidence type="ECO:0000256" key="2">
    <source>
        <dbReference type="ARBA" id="ARBA00022963"/>
    </source>
</evidence>
<evidence type="ECO:0000313" key="6">
    <source>
        <dbReference type="EMBL" id="VYS75074.1"/>
    </source>
</evidence>
<dbReference type="SUPFAM" id="SSF52151">
    <property type="entry name" value="FabD/lysophospholipase-like"/>
    <property type="match status" value="1"/>
</dbReference>
<feature type="short sequence motif" description="DGA/G" evidence="4">
    <location>
        <begin position="185"/>
        <end position="187"/>
    </location>
</feature>
<keyword evidence="3 4" id="KW-0443">Lipid metabolism</keyword>
<evidence type="ECO:0000256" key="1">
    <source>
        <dbReference type="ARBA" id="ARBA00022801"/>
    </source>
</evidence>
<dbReference type="Gene3D" id="3.40.1090.10">
    <property type="entry name" value="Cytosolic phospholipase A2 catalytic domain"/>
    <property type="match status" value="2"/>
</dbReference>
<dbReference type="PROSITE" id="PS51635">
    <property type="entry name" value="PNPLA"/>
    <property type="match status" value="1"/>
</dbReference>
<reference evidence="6" key="1">
    <citation type="submission" date="2019-11" db="EMBL/GenBank/DDBJ databases">
        <authorList>
            <person name="Feng L."/>
        </authorList>
    </citation>
    <scope>NUCLEOTIDE SEQUENCE</scope>
    <source>
        <strain evidence="6">BhanseniiLFYP23</strain>
    </source>
</reference>
<protein>
    <recommendedName>
        <fullName evidence="5">PNPLA domain-containing protein</fullName>
    </recommendedName>
</protein>